<dbReference type="Gene3D" id="1.10.287.210">
    <property type="match status" value="1"/>
</dbReference>
<keyword evidence="12" id="KW-0325">Glycoprotein</keyword>
<feature type="chain" id="PRO_5044224711" evidence="15">
    <location>
        <begin position="22"/>
        <end position="503"/>
    </location>
</feature>
<keyword evidence="6 14" id="KW-0812">Transmembrane</keyword>
<evidence type="ECO:0000256" key="7">
    <source>
        <dbReference type="ARBA" id="ARBA00022870"/>
    </source>
</evidence>
<dbReference type="GeneTree" id="ENSGT00530000064449"/>
<reference evidence="16" key="3">
    <citation type="submission" date="2025-09" db="UniProtKB">
        <authorList>
            <consortium name="Ensembl"/>
        </authorList>
    </citation>
    <scope>IDENTIFICATION</scope>
</reference>
<organism evidence="16 17">
    <name type="scientific">Astatotilapia calliptera</name>
    <name type="common">Eastern happy</name>
    <name type="synonym">Chromis callipterus</name>
    <dbReference type="NCBI Taxonomy" id="8154"/>
    <lineage>
        <taxon>Eukaryota</taxon>
        <taxon>Metazoa</taxon>
        <taxon>Chordata</taxon>
        <taxon>Craniata</taxon>
        <taxon>Vertebrata</taxon>
        <taxon>Euteleostomi</taxon>
        <taxon>Actinopterygii</taxon>
        <taxon>Neopterygii</taxon>
        <taxon>Teleostei</taxon>
        <taxon>Neoteleostei</taxon>
        <taxon>Acanthomorphata</taxon>
        <taxon>Ovalentaria</taxon>
        <taxon>Cichlomorphae</taxon>
        <taxon>Cichliformes</taxon>
        <taxon>Cichlidae</taxon>
        <taxon>African cichlids</taxon>
        <taxon>Pseudocrenilabrinae</taxon>
        <taxon>Haplochromini</taxon>
        <taxon>Astatotilapia</taxon>
    </lineage>
</organism>
<keyword evidence="17" id="KW-1185">Reference proteome</keyword>
<evidence type="ECO:0000256" key="12">
    <source>
        <dbReference type="ARBA" id="ARBA00023180"/>
    </source>
</evidence>
<evidence type="ECO:0000256" key="5">
    <source>
        <dbReference type="ARBA" id="ARBA00022581"/>
    </source>
</evidence>
<name>A0AAX7UFZ3_ASTCA</name>
<evidence type="ECO:0000256" key="3">
    <source>
        <dbReference type="ARBA" id="ARBA00004563"/>
    </source>
</evidence>
<keyword evidence="15" id="KW-0732">Signal</keyword>
<dbReference type="PANTHER" id="PTHR10424">
    <property type="entry name" value="VIRAL ENVELOPE PROTEIN"/>
    <property type="match status" value="1"/>
</dbReference>
<reference evidence="16" key="1">
    <citation type="submission" date="2018-05" db="EMBL/GenBank/DDBJ databases">
        <authorList>
            <person name="Datahose"/>
        </authorList>
    </citation>
    <scope>NUCLEOTIDE SEQUENCE</scope>
</reference>
<evidence type="ECO:0000256" key="11">
    <source>
        <dbReference type="ARBA" id="ARBA00023157"/>
    </source>
</evidence>
<keyword evidence="8 14" id="KW-1133">Transmembrane helix</keyword>
<dbReference type="SUPFAM" id="SSF58069">
    <property type="entry name" value="Virus ectodomain"/>
    <property type="match status" value="1"/>
</dbReference>
<evidence type="ECO:0000256" key="13">
    <source>
        <dbReference type="ARBA" id="ARBA00023288"/>
    </source>
</evidence>
<accession>A0AAX7UFZ3</accession>
<keyword evidence="13" id="KW-0449">Lipoprotein</keyword>
<dbReference type="AlphaFoldDB" id="A0AAX7UFZ3"/>
<evidence type="ECO:0000256" key="1">
    <source>
        <dbReference type="ARBA" id="ARBA00004402"/>
    </source>
</evidence>
<feature type="transmembrane region" description="Helical" evidence="14">
    <location>
        <begin position="447"/>
        <end position="469"/>
    </location>
</feature>
<protein>
    <submittedName>
        <fullName evidence="16">Uncharacterized protein</fullName>
    </submittedName>
</protein>
<evidence type="ECO:0000256" key="8">
    <source>
        <dbReference type="ARBA" id="ARBA00022989"/>
    </source>
</evidence>
<dbReference type="Proteomes" id="UP000265100">
    <property type="component" value="Chromosome 1"/>
</dbReference>
<evidence type="ECO:0000256" key="2">
    <source>
        <dbReference type="ARBA" id="ARBA00004531"/>
    </source>
</evidence>
<evidence type="ECO:0000256" key="6">
    <source>
        <dbReference type="ARBA" id="ARBA00022692"/>
    </source>
</evidence>
<keyword evidence="9 14" id="KW-0472">Membrane</keyword>
<keyword evidence="11" id="KW-1015">Disulfide bond</keyword>
<evidence type="ECO:0000256" key="10">
    <source>
        <dbReference type="ARBA" id="ARBA00023139"/>
    </source>
</evidence>
<evidence type="ECO:0000313" key="17">
    <source>
        <dbReference type="Proteomes" id="UP000265100"/>
    </source>
</evidence>
<keyword evidence="7" id="KW-1043">Host membrane</keyword>
<reference evidence="16" key="2">
    <citation type="submission" date="2025-08" db="UniProtKB">
        <authorList>
            <consortium name="Ensembl"/>
        </authorList>
    </citation>
    <scope>IDENTIFICATION</scope>
</reference>
<keyword evidence="10" id="KW-0564">Palmitate</keyword>
<feature type="signal peptide" evidence="15">
    <location>
        <begin position="1"/>
        <end position="21"/>
    </location>
</feature>
<keyword evidence="4" id="KW-1032">Host cell membrane</keyword>
<dbReference type="Pfam" id="PF00429">
    <property type="entry name" value="TLV_coat"/>
    <property type="match status" value="1"/>
</dbReference>
<keyword evidence="5" id="KW-0945">Host-virus interaction</keyword>
<dbReference type="Ensembl" id="ENSACLT00000074217.1">
    <property type="protein sequence ID" value="ENSACLP00000067870.1"/>
    <property type="gene ID" value="ENSACLG00000031211.1"/>
</dbReference>
<dbReference type="PANTHER" id="PTHR10424:SF81">
    <property type="entry name" value="ERVV2 PROTEIN"/>
    <property type="match status" value="1"/>
</dbReference>
<proteinExistence type="predicted"/>
<dbReference type="InterPro" id="IPR018154">
    <property type="entry name" value="TLV/ENV_coat_polyprotein"/>
</dbReference>
<evidence type="ECO:0000256" key="15">
    <source>
        <dbReference type="SAM" id="SignalP"/>
    </source>
</evidence>
<evidence type="ECO:0000256" key="9">
    <source>
        <dbReference type="ARBA" id="ARBA00023136"/>
    </source>
</evidence>
<comment type="subcellular location">
    <subcellularLocation>
        <location evidence="1">Host cell membrane</location>
        <topology evidence="1">Single-pass type I membrane protein</topology>
    </subcellularLocation>
    <subcellularLocation>
        <location evidence="2">Host endomembrane system</location>
        <topology evidence="2">Peripheral membrane protein</topology>
    </subcellularLocation>
    <subcellularLocation>
        <location evidence="3">Virion membrane</location>
        <topology evidence="3">Single-pass type I membrane protein</topology>
    </subcellularLocation>
</comment>
<evidence type="ECO:0000256" key="4">
    <source>
        <dbReference type="ARBA" id="ARBA00022511"/>
    </source>
</evidence>
<evidence type="ECO:0000313" key="16">
    <source>
        <dbReference type="Ensembl" id="ENSACLP00000067870.1"/>
    </source>
</evidence>
<sequence>MAGNVLFAFLCLWTLSGMTGAHWDRANHTQYPHGFSTNYWWQFMNTTAHINNKTNCYACAHMPLSTHSSGLWPYSITESETVCLLALATHPGVKRTWNTANFSISLNLNGKIDSPVAGKVNCSGKTDLLTWPQVPDPLPDIILLNKLEAGQLPMCFKGNGSAQVGDLPWHLCNVTYSFCPRLNRISCLACLKNARCANDEIQRAADCAFDTSYQMTLTEGRQDVAKCSTIAPTPKGTRVLADWYFLCGHKAYPSLPAKWGGLCALVKLSDHVFFMERIEHHPGSKTKRDVQSASTKLTDLSEVPWEFRIWGPGAKFLQGLFPWIGVGKVGTHVEINRYALLRHINWTQTLGTALAEEQKAIRTMVLQNRLALDLITASQGGVCKLIGETCCTFIPDGYTSGGDIYEALQNLTTLQKYVMNSTPGADAPQGWMAWLLSGPWWHLLLKVLTPVFGLLILICLCIGCILPCIRSLLTKMISDTFVNYVLLQQYEMTEITDVTEACV</sequence>
<evidence type="ECO:0000256" key="14">
    <source>
        <dbReference type="SAM" id="Phobius"/>
    </source>
</evidence>